<evidence type="ECO:0000256" key="13">
    <source>
        <dbReference type="PROSITE-ProRule" id="PRU01343"/>
    </source>
</evidence>
<sequence>MPLRITTWNVNGIRNPFGYQPWSSNRTFGAMFDILDADIIVMQELKIQRKDLQDDMVIVPGWDCFFSLPKHKKGYSGVAIYTKESVCAPIRAEEGILGVLCPPGSSTAYRDSPSEATIGGYPSLEQTENFKTDSLSLDSEGRCVVLEFPAFVLFGVYSPANSNGLRDDFRYAFLSALDIRVRNLERSGKRVIIAGDLNVLRAEIDSAHAEETLRKGVLNHEEFISTPNRRIFNQLLEDGEVIGERDKDREEPVLWDICRGFHPTRKGMYTQWEQKINARPGNFGSRIDFILCSRDMKSWFLSADIQEGLMGSDHCPVYADLHDKIMLGDNVIDCQDIMNPVGTFLYGTRVISPSTREPLLLSGKRLPEFDTTKRRSIKDMFQKNSKFSPLSSDENTTTGIEMSDSNWNASLKNVAKHYKRKRSVKLMVEGNSKSRLSYTASRPGDQKSLEDFFSRRVNKTARKPLVQPVLTNKFTTLCDSVIASELCSKDFHYTNPDEYGIPSTTKPEMSNPFNLSIDHAISNTRSTAHGSTEKPSSSFLEQDVSLAGHAQSSFSWSNLLRKPAPPRCQGHHEPCIMLATKKSGVNCGRRFWICARPVGPSGIRESGSEWRCSAFLWASDWK</sequence>
<dbReference type="GO" id="GO:0006284">
    <property type="term" value="P:base-excision repair"/>
    <property type="evidence" value="ECO:0007669"/>
    <property type="project" value="TreeGrafter"/>
</dbReference>
<dbReference type="OrthoDB" id="391817at2759"/>
<accession>A0A9P4VLL0</accession>
<comment type="caution">
    <text evidence="15">The sequence shown here is derived from an EMBL/GenBank/DDBJ whole genome shotgun (WGS) entry which is preliminary data.</text>
</comment>
<feature type="domain" description="GRF-type" evidence="14">
    <location>
        <begin position="568"/>
        <end position="621"/>
    </location>
</feature>
<evidence type="ECO:0000256" key="1">
    <source>
        <dbReference type="ARBA" id="ARBA00001936"/>
    </source>
</evidence>
<dbReference type="SUPFAM" id="SSF56219">
    <property type="entry name" value="DNase I-like"/>
    <property type="match status" value="1"/>
</dbReference>
<evidence type="ECO:0000256" key="10">
    <source>
        <dbReference type="PIRSR" id="PIRSR604808-1"/>
    </source>
</evidence>
<dbReference type="GO" id="GO:0008081">
    <property type="term" value="F:phosphoric diester hydrolase activity"/>
    <property type="evidence" value="ECO:0007669"/>
    <property type="project" value="TreeGrafter"/>
</dbReference>
<dbReference type="GO" id="GO:0005634">
    <property type="term" value="C:nucleus"/>
    <property type="evidence" value="ECO:0007669"/>
    <property type="project" value="TreeGrafter"/>
</dbReference>
<keyword evidence="8 11" id="KW-0460">Magnesium</keyword>
<comment type="similarity">
    <text evidence="2">Belongs to the DNA repair enzymes AP/ExoA family.</text>
</comment>
<evidence type="ECO:0000256" key="2">
    <source>
        <dbReference type="ARBA" id="ARBA00007092"/>
    </source>
</evidence>
<keyword evidence="6" id="KW-0378">Hydrolase</keyword>
<gene>
    <name evidence="15" type="ORF">M501DRAFT_944542</name>
</gene>
<dbReference type="InterPro" id="IPR004808">
    <property type="entry name" value="AP_endonuc_1"/>
</dbReference>
<feature type="active site" description="Proton acceptor" evidence="10">
    <location>
        <position position="314"/>
    </location>
</feature>
<dbReference type="PROSITE" id="PS51999">
    <property type="entry name" value="ZF_GRF"/>
    <property type="match status" value="1"/>
</dbReference>
<dbReference type="Proteomes" id="UP000799429">
    <property type="component" value="Unassembled WGS sequence"/>
</dbReference>
<keyword evidence="16" id="KW-1185">Reference proteome</keyword>
<dbReference type="GO" id="GO:0003677">
    <property type="term" value="F:DNA binding"/>
    <property type="evidence" value="ECO:0007669"/>
    <property type="project" value="InterPro"/>
</dbReference>
<protein>
    <recommendedName>
        <fullName evidence="3">DNA-(apurinic or apyrimidinic site) endonuclease 2</fullName>
    </recommendedName>
</protein>
<dbReference type="PANTHER" id="PTHR22748:SF4">
    <property type="entry name" value="DNA-(APURINIC OR APYRIMIDINIC SITE) ENDONUCLEASE 2"/>
    <property type="match status" value="1"/>
</dbReference>
<evidence type="ECO:0000256" key="11">
    <source>
        <dbReference type="PIRSR" id="PIRSR604808-2"/>
    </source>
</evidence>
<evidence type="ECO:0000256" key="9">
    <source>
        <dbReference type="ARBA" id="ARBA00023242"/>
    </source>
</evidence>
<evidence type="ECO:0000313" key="16">
    <source>
        <dbReference type="Proteomes" id="UP000799429"/>
    </source>
</evidence>
<organism evidence="15 16">
    <name type="scientific">Patellaria atrata CBS 101060</name>
    <dbReference type="NCBI Taxonomy" id="1346257"/>
    <lineage>
        <taxon>Eukaryota</taxon>
        <taxon>Fungi</taxon>
        <taxon>Dikarya</taxon>
        <taxon>Ascomycota</taxon>
        <taxon>Pezizomycotina</taxon>
        <taxon>Dothideomycetes</taxon>
        <taxon>Dothideomycetes incertae sedis</taxon>
        <taxon>Patellariales</taxon>
        <taxon>Patellariaceae</taxon>
        <taxon>Patellaria</taxon>
    </lineage>
</organism>
<dbReference type="InterPro" id="IPR036691">
    <property type="entry name" value="Endo/exonu/phosph_ase_sf"/>
</dbReference>
<keyword evidence="4 11" id="KW-0479">Metal-binding</keyword>
<evidence type="ECO:0000256" key="4">
    <source>
        <dbReference type="ARBA" id="ARBA00022723"/>
    </source>
</evidence>
<evidence type="ECO:0000256" key="6">
    <source>
        <dbReference type="ARBA" id="ARBA00022801"/>
    </source>
</evidence>
<feature type="binding site" evidence="11">
    <location>
        <position position="9"/>
    </location>
    <ligand>
        <name>Mg(2+)</name>
        <dbReference type="ChEBI" id="CHEBI:18420"/>
        <label>1</label>
    </ligand>
</feature>
<evidence type="ECO:0000256" key="3">
    <source>
        <dbReference type="ARBA" id="ARBA00013541"/>
    </source>
</evidence>
<dbReference type="Gene3D" id="3.60.10.10">
    <property type="entry name" value="Endonuclease/exonuclease/phosphatase"/>
    <property type="match status" value="1"/>
</dbReference>
<dbReference type="PROSITE" id="PS00728">
    <property type="entry name" value="AP_NUCLEASE_F1_3"/>
    <property type="match status" value="1"/>
</dbReference>
<dbReference type="GO" id="GO:0008270">
    <property type="term" value="F:zinc ion binding"/>
    <property type="evidence" value="ECO:0007669"/>
    <property type="project" value="UniProtKB-KW"/>
</dbReference>
<reference evidence="15" key="1">
    <citation type="journal article" date="2020" name="Stud. Mycol.">
        <title>101 Dothideomycetes genomes: a test case for predicting lifestyles and emergence of pathogens.</title>
        <authorList>
            <person name="Haridas S."/>
            <person name="Albert R."/>
            <person name="Binder M."/>
            <person name="Bloem J."/>
            <person name="Labutti K."/>
            <person name="Salamov A."/>
            <person name="Andreopoulos B."/>
            <person name="Baker S."/>
            <person name="Barry K."/>
            <person name="Bills G."/>
            <person name="Bluhm B."/>
            <person name="Cannon C."/>
            <person name="Castanera R."/>
            <person name="Culley D."/>
            <person name="Daum C."/>
            <person name="Ezra D."/>
            <person name="Gonzalez J."/>
            <person name="Henrissat B."/>
            <person name="Kuo A."/>
            <person name="Liang C."/>
            <person name="Lipzen A."/>
            <person name="Lutzoni F."/>
            <person name="Magnuson J."/>
            <person name="Mondo S."/>
            <person name="Nolan M."/>
            <person name="Ohm R."/>
            <person name="Pangilinan J."/>
            <person name="Park H.-J."/>
            <person name="Ramirez L."/>
            <person name="Alfaro M."/>
            <person name="Sun H."/>
            <person name="Tritt A."/>
            <person name="Yoshinaga Y."/>
            <person name="Zwiers L.-H."/>
            <person name="Turgeon B."/>
            <person name="Goodwin S."/>
            <person name="Spatafora J."/>
            <person name="Crous P."/>
            <person name="Grigoriev I."/>
        </authorList>
    </citation>
    <scope>NUCLEOTIDE SEQUENCE</scope>
    <source>
        <strain evidence="15">CBS 101060</strain>
    </source>
</reference>
<comment type="cofactor">
    <cofactor evidence="11">
        <name>Mg(2+)</name>
        <dbReference type="ChEBI" id="CHEBI:18420"/>
    </cofactor>
    <cofactor evidence="11">
        <name>Mn(2+)</name>
        <dbReference type="ChEBI" id="CHEBI:29035"/>
    </cofactor>
    <text evidence="11">Probably binds two magnesium or manganese ions per subunit.</text>
</comment>
<dbReference type="GO" id="GO:0008311">
    <property type="term" value="F:double-stranded DNA 3'-5' DNA exonuclease activity"/>
    <property type="evidence" value="ECO:0007669"/>
    <property type="project" value="TreeGrafter"/>
</dbReference>
<feature type="active site" evidence="10">
    <location>
        <position position="157"/>
    </location>
</feature>
<feature type="site" description="Transition state stabilizer" evidence="12">
    <location>
        <position position="198"/>
    </location>
</feature>
<keyword evidence="7" id="KW-0862">Zinc</keyword>
<feature type="binding site" evidence="11">
    <location>
        <position position="44"/>
    </location>
    <ligand>
        <name>Mg(2+)</name>
        <dbReference type="ChEBI" id="CHEBI:18420"/>
        <label>1</label>
    </ligand>
</feature>
<feature type="site" description="Important for catalytic activity" evidence="12">
    <location>
        <position position="288"/>
    </location>
</feature>
<evidence type="ECO:0000256" key="12">
    <source>
        <dbReference type="PIRSR" id="PIRSR604808-3"/>
    </source>
</evidence>
<dbReference type="InterPro" id="IPR020848">
    <property type="entry name" value="AP_endonuclease_F1_CS"/>
</dbReference>
<name>A0A9P4VLL0_9PEZI</name>
<dbReference type="PROSITE" id="PS00726">
    <property type="entry name" value="AP_NUCLEASE_F1_1"/>
    <property type="match status" value="1"/>
</dbReference>
<dbReference type="GO" id="GO:0003906">
    <property type="term" value="F:DNA-(apurinic or apyrimidinic site) endonuclease activity"/>
    <property type="evidence" value="ECO:0007669"/>
    <property type="project" value="TreeGrafter"/>
</dbReference>
<feature type="site" description="Interaction with DNA substrate" evidence="12">
    <location>
        <position position="314"/>
    </location>
</feature>
<comment type="cofactor">
    <cofactor evidence="1">
        <name>Mn(2+)</name>
        <dbReference type="ChEBI" id="CHEBI:29035"/>
    </cofactor>
</comment>
<dbReference type="EMBL" id="MU006122">
    <property type="protein sequence ID" value="KAF2834255.1"/>
    <property type="molecule type" value="Genomic_DNA"/>
</dbReference>
<keyword evidence="5 13" id="KW-0863">Zinc-finger</keyword>
<evidence type="ECO:0000313" key="15">
    <source>
        <dbReference type="EMBL" id="KAF2834255.1"/>
    </source>
</evidence>
<evidence type="ECO:0000256" key="7">
    <source>
        <dbReference type="ARBA" id="ARBA00022833"/>
    </source>
</evidence>
<feature type="binding site" evidence="11">
    <location>
        <position position="196"/>
    </location>
    <ligand>
        <name>Mg(2+)</name>
        <dbReference type="ChEBI" id="CHEBI:18420"/>
        <label>1</label>
    </ligand>
</feature>
<dbReference type="InterPro" id="IPR020847">
    <property type="entry name" value="AP_endonuclease_F1_BS"/>
</dbReference>
<dbReference type="CDD" id="cd09088">
    <property type="entry name" value="Ape2-like_AP-endo"/>
    <property type="match status" value="1"/>
</dbReference>
<evidence type="ECO:0000256" key="8">
    <source>
        <dbReference type="ARBA" id="ARBA00022842"/>
    </source>
</evidence>
<keyword evidence="11" id="KW-0464">Manganese</keyword>
<feature type="binding site" evidence="11">
    <location>
        <position position="198"/>
    </location>
    <ligand>
        <name>Mg(2+)</name>
        <dbReference type="ChEBI" id="CHEBI:18420"/>
        <label>1</label>
    </ligand>
</feature>
<feature type="active site" description="Proton donor/acceptor" evidence="10">
    <location>
        <position position="196"/>
    </location>
</feature>
<dbReference type="PROSITE" id="PS51435">
    <property type="entry name" value="AP_NUCLEASE_F1_4"/>
    <property type="match status" value="1"/>
</dbReference>
<dbReference type="FunFam" id="3.60.10.10:FF:000079">
    <property type="entry name" value="DNA-(apurinic or apyrimidinic site) lyase"/>
    <property type="match status" value="1"/>
</dbReference>
<feature type="binding site" evidence="11">
    <location>
        <position position="313"/>
    </location>
    <ligand>
        <name>Mg(2+)</name>
        <dbReference type="ChEBI" id="CHEBI:18420"/>
        <label>1</label>
    </ligand>
</feature>
<evidence type="ECO:0000259" key="14">
    <source>
        <dbReference type="PROSITE" id="PS51999"/>
    </source>
</evidence>
<dbReference type="Pfam" id="PF03372">
    <property type="entry name" value="Exo_endo_phos"/>
    <property type="match status" value="1"/>
</dbReference>
<feature type="binding site" evidence="11">
    <location>
        <position position="314"/>
    </location>
    <ligand>
        <name>Mg(2+)</name>
        <dbReference type="ChEBI" id="CHEBI:18420"/>
        <label>1</label>
    </ligand>
</feature>
<evidence type="ECO:0000256" key="5">
    <source>
        <dbReference type="ARBA" id="ARBA00022771"/>
    </source>
</evidence>
<dbReference type="InterPro" id="IPR010666">
    <property type="entry name" value="Znf_GRF"/>
</dbReference>
<keyword evidence="9" id="KW-0539">Nucleus</keyword>
<dbReference type="PANTHER" id="PTHR22748">
    <property type="entry name" value="AP ENDONUCLEASE"/>
    <property type="match status" value="1"/>
</dbReference>
<dbReference type="AlphaFoldDB" id="A0A9P4VLL0"/>
<proteinExistence type="inferred from homology"/>
<dbReference type="InterPro" id="IPR005135">
    <property type="entry name" value="Endo/exonuclease/phosphatase"/>
</dbReference>